<dbReference type="SUPFAM" id="SSF51905">
    <property type="entry name" value="FAD/NAD(P)-binding domain"/>
    <property type="match status" value="1"/>
</dbReference>
<dbReference type="PANTHER" id="PTHR47469:SF2">
    <property type="entry name" value="OS06G0597600 PROTEIN"/>
    <property type="match status" value="1"/>
</dbReference>
<evidence type="ECO:0000313" key="3">
    <source>
        <dbReference type="Proteomes" id="UP000566819"/>
    </source>
</evidence>
<organism evidence="2 3">
    <name type="scientific">Cudoniella acicularis</name>
    <dbReference type="NCBI Taxonomy" id="354080"/>
    <lineage>
        <taxon>Eukaryota</taxon>
        <taxon>Fungi</taxon>
        <taxon>Dikarya</taxon>
        <taxon>Ascomycota</taxon>
        <taxon>Pezizomycotina</taxon>
        <taxon>Leotiomycetes</taxon>
        <taxon>Helotiales</taxon>
        <taxon>Tricladiaceae</taxon>
        <taxon>Cudoniella</taxon>
    </lineage>
</organism>
<evidence type="ECO:0000313" key="2">
    <source>
        <dbReference type="EMBL" id="KAF4626448.1"/>
    </source>
</evidence>
<name>A0A8H4RCM3_9HELO</name>
<sequence>MGVNGAPLVMEITRLVREAVSSHEAMVFSLLTLERTQRVAQTANHISLLDWNRGTRSFIREYTTLIIASVPYFTLDEMIRLEKVRQVLFQSSNVAMADTPDMLEAKVMKFIFDLITVPENRGKPDTKENIVNARLNARHHDQTLGHNVHILEQYPTSTRESEAAGLSVGLSGQEFLTKHDRIQEVPHFVTASNLRTLDAELKVIWERKVPFKLTNWKTLYYRLRSNFDGLRSEYVPEAPQKLPSEGSIIYDVGKRVLDVSYAEDSGLTVTFKDVENGQSGKLHPDLIIAADGASSGIRKLLYPTLQAQYSGYLTWRGVLLEIDVSEETRNLLHDNCVRYTNDRNLIILYIIPGENGSITPGERHINLVWYHNCTLDSPEFINIMTDTNGIKHQRTVPFGKVQPEVWAKHLQDHSTNFAAPIKEVLHKISSPFVTAISDIISPCASFDDGKLFLVGDALALFQPPLAQSTNQAALHCLLLEKFLRGQITLQEYEGQALEYGRGTLLRSRAFGAEYLDSDEGYMRHKLKHEEFLRTKRWESRFPLSIIRDSHRHKKYPPINQHWLPHRMLKLPPKPQNTSKIIINAHRSITATISLVVVEKEPPRLIQAAFVRNNLIYLKDIYAVAYHAVAVVVANVPCDTVWYREGLLVRCELYAAVADVLLL</sequence>
<dbReference type="PANTHER" id="PTHR47469">
    <property type="entry name" value="MONOOXYGENASE-LIKE"/>
    <property type="match status" value="1"/>
</dbReference>
<proteinExistence type="predicted"/>
<dbReference type="SUPFAM" id="SSF54373">
    <property type="entry name" value="FAD-linked reductases, C-terminal domain"/>
    <property type="match status" value="1"/>
</dbReference>
<dbReference type="EMBL" id="JAAMPI010001150">
    <property type="protein sequence ID" value="KAF4626448.1"/>
    <property type="molecule type" value="Genomic_DNA"/>
</dbReference>
<comment type="caution">
    <text evidence="2">The sequence shown here is derived from an EMBL/GenBank/DDBJ whole genome shotgun (WGS) entry which is preliminary data.</text>
</comment>
<dbReference type="InterPro" id="IPR036188">
    <property type="entry name" value="FAD/NAD-bd_sf"/>
</dbReference>
<dbReference type="InterPro" id="IPR054707">
    <property type="entry name" value="DhpH_subs-bd"/>
</dbReference>
<reference evidence="2 3" key="1">
    <citation type="submission" date="2020-03" db="EMBL/GenBank/DDBJ databases">
        <title>Draft Genome Sequence of Cudoniella acicularis.</title>
        <authorList>
            <person name="Buettner E."/>
            <person name="Kellner H."/>
        </authorList>
    </citation>
    <scope>NUCLEOTIDE SEQUENCE [LARGE SCALE GENOMIC DNA]</scope>
    <source>
        <strain evidence="2 3">DSM 108380</strain>
    </source>
</reference>
<dbReference type="AlphaFoldDB" id="A0A8H4RCM3"/>
<dbReference type="Pfam" id="PF22607">
    <property type="entry name" value="FAD_binding-like"/>
    <property type="match status" value="1"/>
</dbReference>
<accession>A0A8H4RCM3</accession>
<feature type="domain" description="2,6-dihydroxypyridine 3-monooxygenase substrate binding" evidence="1">
    <location>
        <begin position="309"/>
        <end position="438"/>
    </location>
</feature>
<protein>
    <recommendedName>
        <fullName evidence="1">2,6-dihydroxypyridine 3-monooxygenase substrate binding domain-containing protein</fullName>
    </recommendedName>
</protein>
<dbReference type="Proteomes" id="UP000566819">
    <property type="component" value="Unassembled WGS sequence"/>
</dbReference>
<evidence type="ECO:0000259" key="1">
    <source>
        <dbReference type="Pfam" id="PF22607"/>
    </source>
</evidence>
<dbReference type="InterPro" id="IPR053212">
    <property type="entry name" value="DHP_3-monooxygenase"/>
</dbReference>
<keyword evidence="3" id="KW-1185">Reference proteome</keyword>
<gene>
    <name evidence="2" type="ORF">G7Y89_g11711</name>
</gene>
<dbReference type="OrthoDB" id="655030at2759"/>
<dbReference type="Gene3D" id="3.30.9.60">
    <property type="match status" value="1"/>
</dbReference>